<sequence length="94" mass="10989">MLDYIYSWFVDGVAFLVIELAEMFLESKLFIIKFFWDVSNNIVSMFSIYPQIQSAIDMLPPQYSGILFYLGLDKVFAILIQALLTRFSLQVFKL</sequence>
<dbReference type="EMBL" id="CP000021">
    <property type="protein sequence ID" value="AAW87647.1"/>
    <property type="molecule type" value="Genomic_DNA"/>
</dbReference>
<accession>Q5DZZ9</accession>
<dbReference type="PATRIC" id="fig|312309.11.peg.3181"/>
<dbReference type="InterPro" id="IPR019670">
    <property type="entry name" value="DUF2523"/>
</dbReference>
<keyword evidence="2" id="KW-1185">Reference proteome</keyword>
<reference evidence="1 2" key="2">
    <citation type="journal article" date="2008" name="BMC Genomics">
        <title>Comparative genomics-based investigation of resequencing targets in Vibrio fischeri: focus on point miscalls and artefactual expansions.</title>
        <authorList>
            <person name="Mandel M.J."/>
            <person name="Stabb E.V."/>
            <person name="Ruby E.G."/>
        </authorList>
    </citation>
    <scope>NUCLEOTIDE SEQUENCE [LARGE SCALE GENOMIC DNA]</scope>
    <source>
        <strain evidence="2">ATCC 700601 / ES114</strain>
    </source>
</reference>
<dbReference type="OrthoDB" id="5918169at2"/>
<dbReference type="Pfam" id="PF10734">
    <property type="entry name" value="DUF2523"/>
    <property type="match status" value="1"/>
</dbReference>
<proteinExistence type="predicted"/>
<dbReference type="GeneID" id="54165900"/>
<dbReference type="RefSeq" id="WP_011263426.1">
    <property type="nucleotide sequence ID" value="NC_006841.2"/>
</dbReference>
<dbReference type="AlphaFoldDB" id="Q5DZZ9"/>
<dbReference type="HOGENOM" id="CLU_186216_0_0_6"/>
<evidence type="ECO:0000313" key="1">
    <source>
        <dbReference type="EMBL" id="AAW87647.1"/>
    </source>
</evidence>
<dbReference type="eggNOG" id="ENOG5031PSX">
    <property type="taxonomic scope" value="Bacteria"/>
</dbReference>
<dbReference type="STRING" id="312309.VF_A0577"/>
<protein>
    <submittedName>
        <fullName evidence="1">Enterotoxin</fullName>
    </submittedName>
</protein>
<dbReference type="EnsemblBacteria" id="AAW87647">
    <property type="protein sequence ID" value="AAW87647"/>
    <property type="gene ID" value="VF_A0577"/>
</dbReference>
<evidence type="ECO:0000313" key="2">
    <source>
        <dbReference type="Proteomes" id="UP000000537"/>
    </source>
</evidence>
<dbReference type="Proteomes" id="UP000000537">
    <property type="component" value="Chromosome II"/>
</dbReference>
<name>Q5DZZ9_ALIF1</name>
<organism evidence="1 2">
    <name type="scientific">Aliivibrio fischeri (strain ATCC 700601 / ES114)</name>
    <name type="common">Vibrio fischeri</name>
    <dbReference type="NCBI Taxonomy" id="312309"/>
    <lineage>
        <taxon>Bacteria</taxon>
        <taxon>Pseudomonadati</taxon>
        <taxon>Pseudomonadota</taxon>
        <taxon>Gammaproteobacteria</taxon>
        <taxon>Vibrionales</taxon>
        <taxon>Vibrionaceae</taxon>
        <taxon>Aliivibrio</taxon>
    </lineage>
</organism>
<reference evidence="1 2" key="1">
    <citation type="journal article" date="2005" name="Proc. Natl. Acad. Sci. U.S.A.">
        <title>Complete genome sequence of Vibrio fischeri: a symbiotic bacterium with pathogenic congeners.</title>
        <authorList>
            <person name="Ruby E.G."/>
            <person name="Urbanowski M."/>
            <person name="Campbell J."/>
            <person name="Dunn A."/>
            <person name="Faini M."/>
            <person name="Gunsalus R."/>
            <person name="Lostroh P."/>
            <person name="Lupp C."/>
            <person name="McCann J."/>
            <person name="Millikan D."/>
            <person name="Schaefer A."/>
            <person name="Stabb E."/>
            <person name="Stevens A."/>
            <person name="Visick K."/>
            <person name="Whistler C."/>
            <person name="Greenberg E.P."/>
        </authorList>
    </citation>
    <scope>NUCLEOTIDE SEQUENCE [LARGE SCALE GENOMIC DNA]</scope>
    <source>
        <strain evidence="2">ATCC 700601 / ES114</strain>
    </source>
</reference>
<dbReference type="KEGG" id="vfi:VF_A0577"/>
<gene>
    <name evidence="1" type="primary">ace</name>
    <name evidence="1" type="ordered locus">VF_A0577</name>
</gene>